<dbReference type="Pfam" id="PF04305">
    <property type="entry name" value="DUF455"/>
    <property type="match status" value="1"/>
</dbReference>
<dbReference type="InterPro" id="IPR054716">
    <property type="entry name" value="Sol_Rieske_ferrdox_dom"/>
</dbReference>
<sequence length="428" mass="47596">MPSVNVCNKKDIEGKRRALVTLRFDPEEGSIEAKEVEAVLVGSERDELYRCVEAVCPHSGGPLHLGDIEDTASGDPAIICPWHAYRFSLNNGESSSCESLWKAKVFPVEAVGDDLSLHLEDGVKVKSVKLFEVPPKPPKAKAPIKKTEQQKVESDPTLVDWAIRILQTSDPTEKVRLTLKVAELWRGGEIAEVGYGTPPDQPFREETLEFVAPGKARRLGKGGSLESRIAILHSLANIEQWAIDLAWDIIARFAPSPSSTSPPLPRDFYTDFIKVAADEAKHYTFLVDRLGELGSGFGKLPVHGGLWDSAWDTKDCLKSRLGIVHMVHEARGLDVNPQTIKKFAKAGDKESVEKLGIIHSDEITHVATGQKWFTYMCALEKLDRYDTFHQIVRELFRGPLKPPFNDEDRLRAGLDANFYRPLAEKVAA</sequence>
<dbReference type="PANTHER" id="PTHR42782:SF2">
    <property type="entry name" value="3-OXOACYL-[ACYL-CARRIER-PROTEIN] SYNTHASE-LIKE PROTEIN"/>
    <property type="match status" value="1"/>
</dbReference>
<dbReference type="AlphaFoldDB" id="A0AAD5SEW2"/>
<keyword evidence="3" id="KW-0408">Iron</keyword>
<name>A0AAD5SEW2_9FUNG</name>
<dbReference type="Gene3D" id="2.102.10.10">
    <property type="entry name" value="Rieske [2Fe-2S] iron-sulphur domain"/>
    <property type="match status" value="1"/>
</dbReference>
<organism evidence="6 7">
    <name type="scientific">Rhizophlyctis rosea</name>
    <dbReference type="NCBI Taxonomy" id="64517"/>
    <lineage>
        <taxon>Eukaryota</taxon>
        <taxon>Fungi</taxon>
        <taxon>Fungi incertae sedis</taxon>
        <taxon>Chytridiomycota</taxon>
        <taxon>Chytridiomycota incertae sedis</taxon>
        <taxon>Chytridiomycetes</taxon>
        <taxon>Rhizophlyctidales</taxon>
        <taxon>Rhizophlyctidaceae</taxon>
        <taxon>Rhizophlyctis</taxon>
    </lineage>
</organism>
<accession>A0AAD5SEW2</accession>
<keyword evidence="4" id="KW-0411">Iron-sulfur</keyword>
<dbReference type="PROSITE" id="PS51296">
    <property type="entry name" value="RIESKE"/>
    <property type="match status" value="1"/>
</dbReference>
<evidence type="ECO:0000256" key="3">
    <source>
        <dbReference type="ARBA" id="ARBA00023004"/>
    </source>
</evidence>
<dbReference type="GO" id="GO:0046872">
    <property type="term" value="F:metal ion binding"/>
    <property type="evidence" value="ECO:0007669"/>
    <property type="project" value="UniProtKB-KW"/>
</dbReference>
<gene>
    <name evidence="6" type="ORF">HK097_007332</name>
</gene>
<keyword evidence="1" id="KW-0001">2Fe-2S</keyword>
<feature type="domain" description="Rieske" evidence="5">
    <location>
        <begin position="18"/>
        <end position="117"/>
    </location>
</feature>
<dbReference type="GO" id="GO:0051537">
    <property type="term" value="F:2 iron, 2 sulfur cluster binding"/>
    <property type="evidence" value="ECO:0007669"/>
    <property type="project" value="UniProtKB-KW"/>
</dbReference>
<dbReference type="InterPro" id="IPR007402">
    <property type="entry name" value="DUF455"/>
</dbReference>
<keyword evidence="2" id="KW-0479">Metal-binding</keyword>
<dbReference type="SUPFAM" id="SSF47240">
    <property type="entry name" value="Ferritin-like"/>
    <property type="match status" value="1"/>
</dbReference>
<evidence type="ECO:0000256" key="4">
    <source>
        <dbReference type="ARBA" id="ARBA00023014"/>
    </source>
</evidence>
<keyword evidence="7" id="KW-1185">Reference proteome</keyword>
<dbReference type="Proteomes" id="UP001212841">
    <property type="component" value="Unassembled WGS sequence"/>
</dbReference>
<evidence type="ECO:0000256" key="2">
    <source>
        <dbReference type="ARBA" id="ARBA00022723"/>
    </source>
</evidence>
<dbReference type="InterPro" id="IPR017941">
    <property type="entry name" value="Rieske_2Fe-2S"/>
</dbReference>
<evidence type="ECO:0000256" key="1">
    <source>
        <dbReference type="ARBA" id="ARBA00022714"/>
    </source>
</evidence>
<dbReference type="Pfam" id="PF22543">
    <property type="entry name" value="Rieske_4"/>
    <property type="match status" value="1"/>
</dbReference>
<dbReference type="InterPro" id="IPR009078">
    <property type="entry name" value="Ferritin-like_SF"/>
</dbReference>
<dbReference type="CDD" id="cd03467">
    <property type="entry name" value="Rieske"/>
    <property type="match status" value="1"/>
</dbReference>
<dbReference type="SUPFAM" id="SSF50022">
    <property type="entry name" value="ISP domain"/>
    <property type="match status" value="1"/>
</dbReference>
<protein>
    <recommendedName>
        <fullName evidence="5">Rieske domain-containing protein</fullName>
    </recommendedName>
</protein>
<dbReference type="CDD" id="cd00657">
    <property type="entry name" value="Ferritin_like"/>
    <property type="match status" value="1"/>
</dbReference>
<dbReference type="InterPro" id="IPR036922">
    <property type="entry name" value="Rieske_2Fe-2S_sf"/>
</dbReference>
<evidence type="ECO:0000259" key="5">
    <source>
        <dbReference type="PROSITE" id="PS51296"/>
    </source>
</evidence>
<evidence type="ECO:0000313" key="6">
    <source>
        <dbReference type="EMBL" id="KAJ3051655.1"/>
    </source>
</evidence>
<dbReference type="PANTHER" id="PTHR42782">
    <property type="entry name" value="SI:CH73-314G15.3"/>
    <property type="match status" value="1"/>
</dbReference>
<dbReference type="EMBL" id="JADGJD010000370">
    <property type="protein sequence ID" value="KAJ3051655.1"/>
    <property type="molecule type" value="Genomic_DNA"/>
</dbReference>
<reference evidence="6" key="1">
    <citation type="submission" date="2020-05" db="EMBL/GenBank/DDBJ databases">
        <title>Phylogenomic resolution of chytrid fungi.</title>
        <authorList>
            <person name="Stajich J.E."/>
            <person name="Amses K."/>
            <person name="Simmons R."/>
            <person name="Seto K."/>
            <person name="Myers J."/>
            <person name="Bonds A."/>
            <person name="Quandt C.A."/>
            <person name="Barry K."/>
            <person name="Liu P."/>
            <person name="Grigoriev I."/>
            <person name="Longcore J.E."/>
            <person name="James T.Y."/>
        </authorList>
    </citation>
    <scope>NUCLEOTIDE SEQUENCE</scope>
    <source>
        <strain evidence="6">JEL0318</strain>
    </source>
</reference>
<comment type="caution">
    <text evidence="6">The sequence shown here is derived from an EMBL/GenBank/DDBJ whole genome shotgun (WGS) entry which is preliminary data.</text>
</comment>
<evidence type="ECO:0000313" key="7">
    <source>
        <dbReference type="Proteomes" id="UP001212841"/>
    </source>
</evidence>
<proteinExistence type="predicted"/>